<feature type="compositionally biased region" description="Polar residues" evidence="1">
    <location>
        <begin position="73"/>
        <end position="86"/>
    </location>
</feature>
<dbReference type="RefSeq" id="WP_076703922.1">
    <property type="nucleotide sequence ID" value="NZ_CP015093.1"/>
</dbReference>
<feature type="chain" id="PRO_5010198951" evidence="2">
    <location>
        <begin position="23"/>
        <end position="101"/>
    </location>
</feature>
<feature type="signal peptide" evidence="2">
    <location>
        <begin position="1"/>
        <end position="22"/>
    </location>
</feature>
<evidence type="ECO:0000256" key="2">
    <source>
        <dbReference type="SAM" id="SignalP"/>
    </source>
</evidence>
<evidence type="ECO:0000313" key="3">
    <source>
        <dbReference type="EMBL" id="APZ54442.1"/>
    </source>
</evidence>
<organism evidence="3 4">
    <name type="scientific">Salipiger abyssi</name>
    <dbReference type="NCBI Taxonomy" id="1250539"/>
    <lineage>
        <taxon>Bacteria</taxon>
        <taxon>Pseudomonadati</taxon>
        <taxon>Pseudomonadota</taxon>
        <taxon>Alphaproteobacteria</taxon>
        <taxon>Rhodobacterales</taxon>
        <taxon>Roseobacteraceae</taxon>
        <taxon>Salipiger</taxon>
    </lineage>
</organism>
<name>A0A1P8UYG7_9RHOB</name>
<proteinExistence type="predicted"/>
<dbReference type="EMBL" id="CP015093">
    <property type="protein sequence ID" value="APZ54442.1"/>
    <property type="molecule type" value="Genomic_DNA"/>
</dbReference>
<dbReference type="KEGG" id="paby:Ga0080574_TMP4108"/>
<dbReference type="OrthoDB" id="9969186at2"/>
<feature type="compositionally biased region" description="Low complexity" evidence="1">
    <location>
        <begin position="45"/>
        <end position="65"/>
    </location>
</feature>
<accession>A0A1P8UYG7</accession>
<sequence precursor="true">MKTVRFFAILALPLMAATALPAQNITVTNGNGGTVQKSRDCDRSAGTANCATSTTATTAGGKSATWGKDRTRVSGNGASATTVTNTGPGGQSGTRTRLVTK</sequence>
<dbReference type="Proteomes" id="UP000187059">
    <property type="component" value="Chromosome"/>
</dbReference>
<reference evidence="3 4" key="1">
    <citation type="submission" date="2016-04" db="EMBL/GenBank/DDBJ databases">
        <title>Deep-sea bacteria in the southern Pacific.</title>
        <authorList>
            <person name="Tang K."/>
        </authorList>
    </citation>
    <scope>NUCLEOTIDE SEQUENCE [LARGE SCALE GENOMIC DNA]</scope>
    <source>
        <strain evidence="3 4">JLT2014</strain>
    </source>
</reference>
<evidence type="ECO:0000256" key="1">
    <source>
        <dbReference type="SAM" id="MobiDB-lite"/>
    </source>
</evidence>
<dbReference type="STRING" id="1250539.Ga0080574_TMP4108"/>
<evidence type="ECO:0000313" key="4">
    <source>
        <dbReference type="Proteomes" id="UP000187059"/>
    </source>
</evidence>
<feature type="region of interest" description="Disordered" evidence="1">
    <location>
        <begin position="45"/>
        <end position="101"/>
    </location>
</feature>
<keyword evidence="2" id="KW-0732">Signal</keyword>
<protein>
    <submittedName>
        <fullName evidence="3">Uncharacterized protein</fullName>
    </submittedName>
</protein>
<gene>
    <name evidence="3" type="ORF">Ga0080574_TMP4108</name>
</gene>
<dbReference type="AlphaFoldDB" id="A0A1P8UYG7"/>
<keyword evidence="4" id="KW-1185">Reference proteome</keyword>